<dbReference type="GO" id="GO:0015421">
    <property type="term" value="F:ABC-type oligopeptide transporter activity"/>
    <property type="evidence" value="ECO:0007669"/>
    <property type="project" value="TreeGrafter"/>
</dbReference>
<proteinExistence type="predicted"/>
<dbReference type="InterPro" id="IPR003593">
    <property type="entry name" value="AAA+_ATPase"/>
</dbReference>
<accession>D6STJ7</accession>
<feature type="domain" description="ABC transporter" evidence="8">
    <location>
        <begin position="353"/>
        <end position="588"/>
    </location>
</feature>
<evidence type="ECO:0000256" key="6">
    <source>
        <dbReference type="ARBA" id="ARBA00023136"/>
    </source>
</evidence>
<dbReference type="PROSITE" id="PS50929">
    <property type="entry name" value="ABC_TM1F"/>
    <property type="match status" value="1"/>
</dbReference>
<dbReference type="Pfam" id="PF00664">
    <property type="entry name" value="ABC_membrane"/>
    <property type="match status" value="1"/>
</dbReference>
<evidence type="ECO:0000259" key="9">
    <source>
        <dbReference type="PROSITE" id="PS50929"/>
    </source>
</evidence>
<dbReference type="SUPFAM" id="SSF52540">
    <property type="entry name" value="P-loop containing nucleoside triphosphate hydrolases"/>
    <property type="match status" value="1"/>
</dbReference>
<feature type="transmembrane region" description="Helical" evidence="7">
    <location>
        <begin position="35"/>
        <end position="58"/>
    </location>
</feature>
<dbReference type="Gene3D" id="3.40.50.300">
    <property type="entry name" value="P-loop containing nucleotide triphosphate hydrolases"/>
    <property type="match status" value="1"/>
</dbReference>
<feature type="domain" description="ABC transmembrane type-1" evidence="9">
    <location>
        <begin position="38"/>
        <end position="319"/>
    </location>
</feature>
<feature type="transmembrane region" description="Helical" evidence="7">
    <location>
        <begin position="73"/>
        <end position="94"/>
    </location>
</feature>
<gene>
    <name evidence="10" type="ORF">Dthio_PD1352</name>
</gene>
<reference evidence="10" key="1">
    <citation type="submission" date="2010-05" db="EMBL/GenBank/DDBJ databases">
        <title>The draft genome of Desulfonatronospira thiodismutans ASO3-1.</title>
        <authorList>
            <consortium name="US DOE Joint Genome Institute (JGI-PGF)"/>
            <person name="Lucas S."/>
            <person name="Copeland A."/>
            <person name="Lapidus A."/>
            <person name="Cheng J.-F."/>
            <person name="Bruce D."/>
            <person name="Goodwin L."/>
            <person name="Pitluck S."/>
            <person name="Chertkov O."/>
            <person name="Brettin T."/>
            <person name="Detter J.C."/>
            <person name="Han C."/>
            <person name="Land M.L."/>
            <person name="Hauser L."/>
            <person name="Kyrpides N."/>
            <person name="Mikhailova N."/>
            <person name="Muyzer G."/>
            <person name="Woyke T."/>
        </authorList>
    </citation>
    <scope>NUCLEOTIDE SEQUENCE [LARGE SCALE GENOMIC DNA]</scope>
    <source>
        <strain evidence="10">ASO3-1</strain>
    </source>
</reference>
<comment type="caution">
    <text evidence="10">The sequence shown here is derived from an EMBL/GenBank/DDBJ whole genome shotgun (WGS) entry which is preliminary data.</text>
</comment>
<feature type="transmembrane region" description="Helical" evidence="7">
    <location>
        <begin position="177"/>
        <end position="195"/>
    </location>
</feature>
<dbReference type="InterPro" id="IPR027417">
    <property type="entry name" value="P-loop_NTPase"/>
</dbReference>
<comment type="subcellular location">
    <subcellularLocation>
        <location evidence="1">Cell membrane</location>
        <topology evidence="1">Multi-pass membrane protein</topology>
    </subcellularLocation>
</comment>
<dbReference type="InterPro" id="IPR003439">
    <property type="entry name" value="ABC_transporter-like_ATP-bd"/>
</dbReference>
<evidence type="ECO:0000256" key="4">
    <source>
        <dbReference type="ARBA" id="ARBA00022840"/>
    </source>
</evidence>
<evidence type="ECO:0000256" key="3">
    <source>
        <dbReference type="ARBA" id="ARBA00022741"/>
    </source>
</evidence>
<keyword evidence="5 7" id="KW-1133">Transmembrane helix</keyword>
<name>D6STJ7_9BACT</name>
<dbReference type="GO" id="GO:0005524">
    <property type="term" value="F:ATP binding"/>
    <property type="evidence" value="ECO:0007669"/>
    <property type="project" value="UniProtKB-KW"/>
</dbReference>
<evidence type="ECO:0000256" key="2">
    <source>
        <dbReference type="ARBA" id="ARBA00022692"/>
    </source>
</evidence>
<dbReference type="Gene3D" id="1.20.1560.10">
    <property type="entry name" value="ABC transporter type 1, transmembrane domain"/>
    <property type="match status" value="1"/>
</dbReference>
<dbReference type="PANTHER" id="PTHR43394:SF1">
    <property type="entry name" value="ATP-BINDING CASSETTE SUB-FAMILY B MEMBER 10, MITOCHONDRIAL"/>
    <property type="match status" value="1"/>
</dbReference>
<dbReference type="PANTHER" id="PTHR43394">
    <property type="entry name" value="ATP-DEPENDENT PERMEASE MDL1, MITOCHONDRIAL"/>
    <property type="match status" value="1"/>
</dbReference>
<dbReference type="OrthoDB" id="9760168at2"/>
<dbReference type="AlphaFoldDB" id="D6STJ7"/>
<feature type="transmembrane region" description="Helical" evidence="7">
    <location>
        <begin position="259"/>
        <end position="279"/>
    </location>
</feature>
<dbReference type="PROSITE" id="PS00211">
    <property type="entry name" value="ABC_TRANSPORTER_1"/>
    <property type="match status" value="1"/>
</dbReference>
<dbReference type="Pfam" id="PF00005">
    <property type="entry name" value="ABC_tran"/>
    <property type="match status" value="1"/>
</dbReference>
<keyword evidence="3" id="KW-0547">Nucleotide-binding</keyword>
<dbReference type="eggNOG" id="COG1132">
    <property type="taxonomic scope" value="Bacteria"/>
</dbReference>
<dbReference type="GO" id="GO:0005886">
    <property type="term" value="C:plasma membrane"/>
    <property type="evidence" value="ECO:0007669"/>
    <property type="project" value="UniProtKB-SubCell"/>
</dbReference>
<keyword evidence="6 7" id="KW-0472">Membrane</keyword>
<dbReference type="InterPro" id="IPR039421">
    <property type="entry name" value="Type_1_exporter"/>
</dbReference>
<dbReference type="CDD" id="cd18552">
    <property type="entry name" value="ABC_6TM_MsbA_like"/>
    <property type="match status" value="1"/>
</dbReference>
<dbReference type="GO" id="GO:0016887">
    <property type="term" value="F:ATP hydrolysis activity"/>
    <property type="evidence" value="ECO:0007669"/>
    <property type="project" value="InterPro"/>
</dbReference>
<evidence type="ECO:0000259" key="8">
    <source>
        <dbReference type="PROSITE" id="PS50893"/>
    </source>
</evidence>
<dbReference type="SUPFAM" id="SSF90123">
    <property type="entry name" value="ABC transporter transmembrane region"/>
    <property type="match status" value="1"/>
</dbReference>
<dbReference type="RefSeq" id="WP_008871362.1">
    <property type="nucleotide sequence ID" value="NZ_ACJN02000003.1"/>
</dbReference>
<evidence type="ECO:0000313" key="11">
    <source>
        <dbReference type="Proteomes" id="UP000005496"/>
    </source>
</evidence>
<evidence type="ECO:0000256" key="1">
    <source>
        <dbReference type="ARBA" id="ARBA00004651"/>
    </source>
</evidence>
<protein>
    <submittedName>
        <fullName evidence="10">ABC transporter related protein</fullName>
    </submittedName>
</protein>
<dbReference type="EMBL" id="ACJN02000003">
    <property type="protein sequence ID" value="EFI34013.1"/>
    <property type="molecule type" value="Genomic_DNA"/>
</dbReference>
<keyword evidence="2 7" id="KW-0812">Transmembrane</keyword>
<feature type="transmembrane region" description="Helical" evidence="7">
    <location>
        <begin position="291"/>
        <end position="307"/>
    </location>
</feature>
<keyword evidence="4" id="KW-0067">ATP-binding</keyword>
<dbReference type="SMART" id="SM00382">
    <property type="entry name" value="AAA"/>
    <property type="match status" value="1"/>
</dbReference>
<dbReference type="PROSITE" id="PS50893">
    <property type="entry name" value="ABC_TRANSPORTER_2"/>
    <property type="match status" value="1"/>
</dbReference>
<dbReference type="InterPro" id="IPR036640">
    <property type="entry name" value="ABC1_TM_sf"/>
</dbReference>
<dbReference type="InterPro" id="IPR017871">
    <property type="entry name" value="ABC_transporter-like_CS"/>
</dbReference>
<dbReference type="FunFam" id="3.40.50.300:FF:000218">
    <property type="entry name" value="Multidrug ABC transporter ATP-binding protein"/>
    <property type="match status" value="1"/>
</dbReference>
<keyword evidence="11" id="KW-1185">Reference proteome</keyword>
<feature type="transmembrane region" description="Helical" evidence="7">
    <location>
        <begin position="155"/>
        <end position="171"/>
    </location>
</feature>
<dbReference type="Proteomes" id="UP000005496">
    <property type="component" value="Unassembled WGS sequence"/>
</dbReference>
<evidence type="ECO:0000256" key="7">
    <source>
        <dbReference type="SAM" id="Phobius"/>
    </source>
</evidence>
<organism evidence="10 11">
    <name type="scientific">Desulfonatronospira thiodismutans ASO3-1</name>
    <dbReference type="NCBI Taxonomy" id="555779"/>
    <lineage>
        <taxon>Bacteria</taxon>
        <taxon>Pseudomonadati</taxon>
        <taxon>Thermodesulfobacteriota</taxon>
        <taxon>Desulfovibrionia</taxon>
        <taxon>Desulfovibrionales</taxon>
        <taxon>Desulfonatronovibrionaceae</taxon>
        <taxon>Desulfonatronospira</taxon>
    </lineage>
</organism>
<evidence type="ECO:0000313" key="10">
    <source>
        <dbReference type="EMBL" id="EFI34013.1"/>
    </source>
</evidence>
<sequence>MEDDSKKDKVKYNKPKGDTWPLVKRCLGYFVPYKIYIIVSLLSLLAVSGATAAAAFLVKPALDDIFIAQDERALMVIPFLLFMAVMVMSVFQFLQKYLMNYCGLKVLQQLRNELYYKFTGLPVNFFDHNRVGMLMSRIVNDVNLLRASLPHFIDLIRDFLTMLGLLVVVFYQDAFLATISLVIYPLAVYPFIHFSNKIRKLGRKKQVKLSQITGFLQETLSGIKVIKAFAAENREHQNFAKENQKLVANALKQLKYNSLATPVMEVLGAVGMGLIIWYGGSQVMAGETTPGTFFSFLTALFMLYQPIKKLNKTNLQIQQALAGAERVFQVLDSDEIKEEKGGDVELRPPFESLEMKNVSFYYPESQHPALDRVNLNIIQGQKIAIVGPSGAGKSTLINILPRFYVQQEGEVYINGRPTSEYTLHSLRRFMGIVSQDNFLFNTTVSENIAYGLDHAEPEQVEAAARAAFAHDFIMELSDGYDTVLGERGVRLSGGQKQRITIARAILKDPALLILDEATSALDTESERIVQQALENLMRQRTSIVIAHRLSTILSADSIVVLDQGSIISQGSHEQLLHKCSLYKKLYEMQFQDQNAGLEVDAGERQ</sequence>
<evidence type="ECO:0000256" key="5">
    <source>
        <dbReference type="ARBA" id="ARBA00022989"/>
    </source>
</evidence>
<dbReference type="InterPro" id="IPR011527">
    <property type="entry name" value="ABC1_TM_dom"/>
</dbReference>